<evidence type="ECO:0000313" key="3">
    <source>
        <dbReference type="Ensembl" id="ENSCSAVP00000002254.1"/>
    </source>
</evidence>
<dbReference type="Gene3D" id="3.20.20.300">
    <property type="entry name" value="Glycoside hydrolase, family 3, N-terminal domain"/>
    <property type="match status" value="1"/>
</dbReference>
<dbReference type="Proteomes" id="UP000007875">
    <property type="component" value="Unassembled WGS sequence"/>
</dbReference>
<reference evidence="4" key="1">
    <citation type="submission" date="2003-08" db="EMBL/GenBank/DDBJ databases">
        <authorList>
            <person name="Birren B."/>
            <person name="Nusbaum C."/>
            <person name="Abebe A."/>
            <person name="Abouelleil A."/>
            <person name="Adekoya E."/>
            <person name="Ait-zahra M."/>
            <person name="Allen N."/>
            <person name="Allen T."/>
            <person name="An P."/>
            <person name="Anderson M."/>
            <person name="Anderson S."/>
            <person name="Arachchi H."/>
            <person name="Armbruster J."/>
            <person name="Bachantsang P."/>
            <person name="Baldwin J."/>
            <person name="Barry A."/>
            <person name="Bayul T."/>
            <person name="Blitshsteyn B."/>
            <person name="Bloom T."/>
            <person name="Blye J."/>
            <person name="Boguslavskiy L."/>
            <person name="Borowsky M."/>
            <person name="Boukhgalter B."/>
            <person name="Brunache A."/>
            <person name="Butler J."/>
            <person name="Calixte N."/>
            <person name="Calvo S."/>
            <person name="Camarata J."/>
            <person name="Campo K."/>
            <person name="Chang J."/>
            <person name="Cheshatsang Y."/>
            <person name="Citroen M."/>
            <person name="Collymore A."/>
            <person name="Considine T."/>
            <person name="Cook A."/>
            <person name="Cooke P."/>
            <person name="Corum B."/>
            <person name="Cuomo C."/>
            <person name="David R."/>
            <person name="Dawoe T."/>
            <person name="Degray S."/>
            <person name="Dodge S."/>
            <person name="Dooley K."/>
            <person name="Dorje P."/>
            <person name="Dorjee K."/>
            <person name="Dorris L."/>
            <person name="Duffey N."/>
            <person name="Dupes A."/>
            <person name="Elkins T."/>
            <person name="Engels R."/>
            <person name="Erickson J."/>
            <person name="Farina A."/>
            <person name="Faro S."/>
            <person name="Ferreira P."/>
            <person name="Fischer H."/>
            <person name="Fitzgerald M."/>
            <person name="Foley K."/>
            <person name="Gage D."/>
            <person name="Galagan J."/>
            <person name="Gearin G."/>
            <person name="Gnerre S."/>
            <person name="Gnirke A."/>
            <person name="Goyette A."/>
            <person name="Graham J."/>
            <person name="Grandbois E."/>
            <person name="Gyaltsen K."/>
            <person name="Hafez N."/>
            <person name="Hagopian D."/>
            <person name="Hagos B."/>
            <person name="Hall J."/>
            <person name="Hatcher B."/>
            <person name="Heller A."/>
            <person name="Higgins H."/>
            <person name="Honan T."/>
            <person name="Horn A."/>
            <person name="Houde N."/>
            <person name="Hughes L."/>
            <person name="Hulme W."/>
            <person name="Husby E."/>
            <person name="Iliev I."/>
            <person name="Jaffe D."/>
            <person name="Jones C."/>
            <person name="Kamal M."/>
            <person name="Kamat A."/>
            <person name="Kamvysselis M."/>
            <person name="Karlsson E."/>
            <person name="Kells C."/>
            <person name="Kieu A."/>
            <person name="Kisner P."/>
            <person name="Kodira C."/>
            <person name="Kulbokas E."/>
            <person name="Labutti K."/>
            <person name="Lama D."/>
            <person name="Landers T."/>
            <person name="Leger J."/>
            <person name="Levine S."/>
            <person name="Lewis D."/>
            <person name="Lewis T."/>
            <person name="Lindblad-toh K."/>
            <person name="Liu X."/>
            <person name="Lokyitsang T."/>
            <person name="Lokyitsang Y."/>
            <person name="Lucien O."/>
            <person name="Lui A."/>
            <person name="Ma L.J."/>
            <person name="Mabbitt R."/>
            <person name="Macdonald J."/>
            <person name="Maclean C."/>
            <person name="Major J."/>
            <person name="Manning J."/>
            <person name="Marabella R."/>
            <person name="Maru K."/>
            <person name="Matthews C."/>
            <person name="Mauceli E."/>
            <person name="Mccarthy M."/>
            <person name="Mcdonough S."/>
            <person name="Mcghee T."/>
            <person name="Meldrim J."/>
            <person name="Meneus L."/>
            <person name="Mesirov J."/>
            <person name="Mihalev A."/>
            <person name="Mihova T."/>
            <person name="Mikkelsen T."/>
            <person name="Mlenga V."/>
            <person name="Moru K."/>
            <person name="Mozes J."/>
            <person name="Mulrain L."/>
            <person name="Munson G."/>
            <person name="Naylor J."/>
            <person name="Newes C."/>
            <person name="Nguyen C."/>
            <person name="Nguyen N."/>
            <person name="Nguyen T."/>
            <person name="Nicol R."/>
            <person name="Nielsen C."/>
            <person name="Nizzari M."/>
            <person name="Norbu C."/>
            <person name="Norbu N."/>
            <person name="O'donnell P."/>
            <person name="Okoawo O."/>
            <person name="O'leary S."/>
            <person name="Omotosho B."/>
            <person name="O'neill K."/>
            <person name="Osman S."/>
            <person name="Parker S."/>
            <person name="Perrin D."/>
            <person name="Phunkhang P."/>
            <person name="Piqani B."/>
            <person name="Purcell S."/>
            <person name="Rachupka T."/>
            <person name="Ramasamy U."/>
            <person name="Rameau R."/>
            <person name="Ray V."/>
            <person name="Raymond C."/>
            <person name="Retta R."/>
            <person name="Richardson S."/>
            <person name="Rise C."/>
            <person name="Rodriguez J."/>
            <person name="Rogers J."/>
            <person name="Rogov P."/>
            <person name="Rutman M."/>
            <person name="Schupbach R."/>
            <person name="Seaman C."/>
            <person name="Settipalli S."/>
            <person name="Sharpe T."/>
            <person name="Sheridan J."/>
            <person name="Sherpa N."/>
            <person name="Shi J."/>
            <person name="Smirnov S."/>
            <person name="Smith C."/>
            <person name="Sougnez C."/>
            <person name="Spencer B."/>
            <person name="Stalker J."/>
            <person name="Stange-thomann N."/>
            <person name="Stavropoulos S."/>
            <person name="Stetson K."/>
            <person name="Stone C."/>
            <person name="Stone S."/>
            <person name="Stubbs M."/>
            <person name="Talamas J."/>
            <person name="Tchuinga P."/>
            <person name="Tenzing P."/>
            <person name="Tesfaye S."/>
            <person name="Theodore J."/>
            <person name="Thoulutsang Y."/>
            <person name="Topham K."/>
            <person name="Towey S."/>
            <person name="Tsamla T."/>
            <person name="Tsomo N."/>
            <person name="Vallee D."/>
            <person name="Vassiliev H."/>
            <person name="Venkataraman V."/>
            <person name="Vinson J."/>
            <person name="Vo A."/>
            <person name="Wade C."/>
            <person name="Wang S."/>
            <person name="Wangchuk T."/>
            <person name="Wangdi T."/>
            <person name="Whittaker C."/>
            <person name="Wilkinson J."/>
            <person name="Wu Y."/>
            <person name="Wyman D."/>
            <person name="Yadav S."/>
            <person name="Yang S."/>
            <person name="Yang X."/>
            <person name="Yeager S."/>
            <person name="Yee E."/>
            <person name="Young G."/>
            <person name="Zainoun J."/>
            <person name="Zembeck L."/>
            <person name="Zimmer A."/>
            <person name="Zody M."/>
            <person name="Lander E."/>
        </authorList>
    </citation>
    <scope>NUCLEOTIDE SEQUENCE [LARGE SCALE GENOMIC DNA]</scope>
</reference>
<dbReference type="GO" id="GO:0031222">
    <property type="term" value="P:arabinan catabolic process"/>
    <property type="evidence" value="ECO:0007669"/>
    <property type="project" value="TreeGrafter"/>
</dbReference>
<dbReference type="InParanoid" id="H2YAA6"/>
<dbReference type="Pfam" id="PF00933">
    <property type="entry name" value="Glyco_hydro_3"/>
    <property type="match status" value="1"/>
</dbReference>
<dbReference type="Ensembl" id="ENSCSAVT00000002292.1">
    <property type="protein sequence ID" value="ENSCSAVP00000002254.1"/>
    <property type="gene ID" value="ENSCSAVG00000001318.1"/>
</dbReference>
<keyword evidence="4" id="KW-1185">Reference proteome</keyword>
<dbReference type="PANTHER" id="PTHR42721">
    <property type="entry name" value="SUGAR HYDROLASE-RELATED"/>
    <property type="match status" value="1"/>
</dbReference>
<dbReference type="PRINTS" id="PR00133">
    <property type="entry name" value="GLHYDRLASE3"/>
</dbReference>
<name>H2YAA6_CIOSA</name>
<keyword evidence="1" id="KW-0378">Hydrolase</keyword>
<dbReference type="STRING" id="51511.ENSCSAVP00000002254"/>
<dbReference type="eggNOG" id="ENOG502QQ55">
    <property type="taxonomic scope" value="Eukaryota"/>
</dbReference>
<reference evidence="3" key="3">
    <citation type="submission" date="2025-09" db="UniProtKB">
        <authorList>
            <consortium name="Ensembl"/>
        </authorList>
    </citation>
    <scope>IDENTIFICATION</scope>
</reference>
<dbReference type="InterPro" id="IPR044993">
    <property type="entry name" value="BXL"/>
</dbReference>
<feature type="domain" description="Glycoside hydrolase family 3 N-terminal" evidence="2">
    <location>
        <begin position="59"/>
        <end position="247"/>
    </location>
</feature>
<dbReference type="InterPro" id="IPR036962">
    <property type="entry name" value="Glyco_hydro_3_N_sf"/>
</dbReference>
<evidence type="ECO:0000256" key="1">
    <source>
        <dbReference type="ARBA" id="ARBA00022801"/>
    </source>
</evidence>
<dbReference type="AlphaFoldDB" id="H2YAA6"/>
<organism evidence="3 4">
    <name type="scientific">Ciona savignyi</name>
    <name type="common">Pacific transparent sea squirt</name>
    <dbReference type="NCBI Taxonomy" id="51511"/>
    <lineage>
        <taxon>Eukaryota</taxon>
        <taxon>Metazoa</taxon>
        <taxon>Chordata</taxon>
        <taxon>Tunicata</taxon>
        <taxon>Ascidiacea</taxon>
        <taxon>Phlebobranchia</taxon>
        <taxon>Cionidae</taxon>
        <taxon>Ciona</taxon>
    </lineage>
</organism>
<reference evidence="3" key="2">
    <citation type="submission" date="2025-08" db="UniProtKB">
        <authorList>
            <consortium name="Ensembl"/>
        </authorList>
    </citation>
    <scope>IDENTIFICATION</scope>
</reference>
<dbReference type="GeneTree" id="ENSGT00870000136926"/>
<evidence type="ECO:0000259" key="2">
    <source>
        <dbReference type="Pfam" id="PF00933"/>
    </source>
</evidence>
<sequence length="249" mass="27658">MLIEVFPFQDITLSREERVNDLVSRLTLKELLAQVTRGGAGDNGPAPAIYRLGINRYNWNTECLRGYAMNGDATCFPQPIGLAATFDQPLIKKMAHAIAVEARAKHNNFTKHGNFGDHTGLSCFSPVINIMRHPLWGRNQETYGEDPVMSSLMAHAYVTGLQGDEIYLPATANCKHFAAYDGPENIPSSRLTFNAVVSMEDLGRTYFPAFRECIHSGCFGIVCSYNAINGQPACASHYLQSILRDKFKY</sequence>
<dbReference type="InterPro" id="IPR017853">
    <property type="entry name" value="GH"/>
</dbReference>
<dbReference type="GO" id="GO:0009044">
    <property type="term" value="F:xylan 1,4-beta-xylosidase activity"/>
    <property type="evidence" value="ECO:0007669"/>
    <property type="project" value="InterPro"/>
</dbReference>
<dbReference type="InterPro" id="IPR001764">
    <property type="entry name" value="Glyco_hydro_3_N"/>
</dbReference>
<dbReference type="OMA" id="PACASHY"/>
<proteinExistence type="predicted"/>
<dbReference type="GO" id="GO:0046556">
    <property type="term" value="F:alpha-L-arabinofuranosidase activity"/>
    <property type="evidence" value="ECO:0007669"/>
    <property type="project" value="TreeGrafter"/>
</dbReference>
<accession>H2YAA6</accession>
<dbReference type="GO" id="GO:0045493">
    <property type="term" value="P:xylan catabolic process"/>
    <property type="evidence" value="ECO:0007669"/>
    <property type="project" value="InterPro"/>
</dbReference>
<dbReference type="PANTHER" id="PTHR42721:SF42">
    <property type="entry name" value="FIBRONECTIN TYPE III-LIKE DOMAIN-CONTAINING PROTEIN"/>
    <property type="match status" value="1"/>
</dbReference>
<dbReference type="SUPFAM" id="SSF51445">
    <property type="entry name" value="(Trans)glycosidases"/>
    <property type="match status" value="1"/>
</dbReference>
<protein>
    <recommendedName>
        <fullName evidence="2">Glycoside hydrolase family 3 N-terminal domain-containing protein</fullName>
    </recommendedName>
</protein>
<evidence type="ECO:0000313" key="4">
    <source>
        <dbReference type="Proteomes" id="UP000007875"/>
    </source>
</evidence>
<dbReference type="HOGENOM" id="CLU_004542_3_1_1"/>